<proteinExistence type="predicted"/>
<gene>
    <name evidence="1" type="ORF">FZC36_01840</name>
</gene>
<dbReference type="KEGG" id="nabu:FZC36_01840"/>
<dbReference type="RefSeq" id="WP_148972290.1">
    <property type="nucleotide sequence ID" value="NZ_CP043314.1"/>
</dbReference>
<dbReference type="EMBL" id="CP043314">
    <property type="protein sequence ID" value="QEK39167.1"/>
    <property type="molecule type" value="Genomic_DNA"/>
</dbReference>
<dbReference type="Proteomes" id="UP000324924">
    <property type="component" value="Chromosome"/>
</dbReference>
<name>A0A5C0UHG9_9PROT</name>
<keyword evidence="2" id="KW-1185">Reference proteome</keyword>
<protein>
    <recommendedName>
        <fullName evidence="3">Outer membrane protein beta-barrel domain-containing protein</fullName>
    </recommendedName>
</protein>
<dbReference type="AlphaFoldDB" id="A0A5C0UHG9"/>
<reference evidence="1 2" key="1">
    <citation type="submission" date="2019-08" db="EMBL/GenBank/DDBJ databases">
        <title>Highly reduced genomes of protist endosymbionts show evolutionary convergence.</title>
        <authorList>
            <person name="George E."/>
            <person name="Husnik F."/>
            <person name="Tashyreva D."/>
            <person name="Prokopchuk G."/>
            <person name="Horak A."/>
            <person name="Kwong W.K."/>
            <person name="Lukes J."/>
            <person name="Keeling P.J."/>
        </authorList>
    </citation>
    <scope>NUCLEOTIDE SEQUENCE [LARGE SCALE GENOMIC DNA]</scope>
    <source>
        <strain evidence="1">1604HC</strain>
    </source>
</reference>
<organism evidence="1 2">
    <name type="scientific">Candidatus Nesciobacter abundans</name>
    <dbReference type="NCBI Taxonomy" id="2601668"/>
    <lineage>
        <taxon>Bacteria</taxon>
        <taxon>Pseudomonadati</taxon>
        <taxon>Pseudomonadota</taxon>
        <taxon>Alphaproteobacteria</taxon>
        <taxon>Holosporales</taxon>
        <taxon>Holosporaceae</taxon>
        <taxon>Candidatus Nesciobacter</taxon>
    </lineage>
</organism>
<sequence length="178" mass="20065">MNIRNKYFALCVLFSFVSRSNTSSLELETGFINTDLYNTNKIGNNISIEKLKLTKSAGIVFDTAGMKNRFKAGIRVETGVVRFEDELKNMLSGFKGFVGLSLNFRPFSSFEKLYFRVYPGLSMINISSNNSVSFKIGASVGYELSKNLYSFVSFERIIEDQLSAFNCFKLGIAIRTIK</sequence>
<accession>A0A5C0UHG9</accession>
<evidence type="ECO:0000313" key="2">
    <source>
        <dbReference type="Proteomes" id="UP000324924"/>
    </source>
</evidence>
<evidence type="ECO:0000313" key="1">
    <source>
        <dbReference type="EMBL" id="QEK39167.1"/>
    </source>
</evidence>
<evidence type="ECO:0008006" key="3">
    <source>
        <dbReference type="Google" id="ProtNLM"/>
    </source>
</evidence>